<proteinExistence type="predicted"/>
<dbReference type="EMBL" id="JNBS01001114">
    <property type="protein sequence ID" value="OQS02554.1"/>
    <property type="molecule type" value="Genomic_DNA"/>
</dbReference>
<reference evidence="1 2" key="1">
    <citation type="journal article" date="2014" name="Genome Biol. Evol.">
        <title>The secreted proteins of Achlya hypogyna and Thraustotheca clavata identify the ancestral oomycete secretome and reveal gene acquisitions by horizontal gene transfer.</title>
        <authorList>
            <person name="Misner I."/>
            <person name="Blouin N."/>
            <person name="Leonard G."/>
            <person name="Richards T.A."/>
            <person name="Lane C.E."/>
        </authorList>
    </citation>
    <scope>NUCLEOTIDE SEQUENCE [LARGE SCALE GENOMIC DNA]</scope>
    <source>
        <strain evidence="1 2">ATCC 34112</strain>
    </source>
</reference>
<dbReference type="OrthoDB" id="9992337at2759"/>
<dbReference type="Proteomes" id="UP000243217">
    <property type="component" value="Unassembled WGS sequence"/>
</dbReference>
<gene>
    <name evidence="1" type="ORF">THRCLA_05083</name>
</gene>
<organism evidence="1 2">
    <name type="scientific">Thraustotheca clavata</name>
    <dbReference type="NCBI Taxonomy" id="74557"/>
    <lineage>
        <taxon>Eukaryota</taxon>
        <taxon>Sar</taxon>
        <taxon>Stramenopiles</taxon>
        <taxon>Oomycota</taxon>
        <taxon>Saprolegniomycetes</taxon>
        <taxon>Saprolegniales</taxon>
        <taxon>Achlyaceae</taxon>
        <taxon>Thraustotheca</taxon>
    </lineage>
</organism>
<sequence>MAKTMDVNDEEAYFSISKWHSEEKSNTNEQLSLRYLNEFVGDLKCAAQLLECQLFPDAKEVTETMGVFNAIRKLHLTESDPFPNEFRNGIVVVGDGMTPRTAAMFASRTKGWICYSVDPIMRVSTKEAPVPWEKLNNVIPICAKIEDIRIRLNKAIVILVHAHVTMEQAMASIQANDVVAVLTLPCCNWYGRQEYYLNKHPDIVYDDMSILSKHREIRIWLPNHKEPQSIVQKCGNYVMKKYIEPQRTAPSALNFLQTMLSPYTPVDVPSDILTHLVEMCKDQIPRTSSVLVVGDQPTSCNALSAAGFQSVISLTSPKSELAVDAIIDVGYLHFALNKVEKTKSPLLVAELCRLYNTWLPPNSGHIFCLSGRRMLRNSKYFGRPSLQWTTTSKALNSSSWTTFLYHSKNWLANEPESKKVNLETLVESLDKSFLTSVHEKGNIKESSIHDILAKKDDNDNLILTTGIVSRINTLHAKLTLVDLKDADGNILLVLLRQDSLKQDSSILLPYTLLQHLQIGDNLQILGSIETTNNGSLSAKAIAIHFENLISRETLTYYQ</sequence>
<protein>
    <submittedName>
        <fullName evidence="1">Uncharacterized protein</fullName>
    </submittedName>
</protein>
<dbReference type="AlphaFoldDB" id="A0A1V9ZX17"/>
<evidence type="ECO:0000313" key="1">
    <source>
        <dbReference type="EMBL" id="OQS02554.1"/>
    </source>
</evidence>
<name>A0A1V9ZX17_9STRA</name>
<keyword evidence="2" id="KW-1185">Reference proteome</keyword>
<evidence type="ECO:0000313" key="2">
    <source>
        <dbReference type="Proteomes" id="UP000243217"/>
    </source>
</evidence>
<comment type="caution">
    <text evidence="1">The sequence shown here is derived from an EMBL/GenBank/DDBJ whole genome shotgun (WGS) entry which is preliminary data.</text>
</comment>
<accession>A0A1V9ZX17</accession>